<keyword evidence="2 3" id="KW-0732">Signal</keyword>
<dbReference type="Gene3D" id="3.30.910.20">
    <property type="entry name" value="Skp domain"/>
    <property type="match status" value="1"/>
</dbReference>
<dbReference type="GO" id="GO:0051082">
    <property type="term" value="F:unfolded protein binding"/>
    <property type="evidence" value="ECO:0007669"/>
    <property type="project" value="InterPro"/>
</dbReference>
<sequence>MNSFKRAAKASVLLLCSLLFVQCASDGNKTSAEAAAGTDTKGKANVEMKIAYVDGDSLMSGYNFAKDVNEAMLRGQSKLESAQRQKANELQRFYGEIDRKYKNNGYLTQESFDADQQKYQKMQNDAAAYMSNLERSVQNELMMNTQQLNDSVNKFISEYAKKNGYSIVLRKEATWYIGNVDDVTSDVIKGLNERYNKVDSKK</sequence>
<dbReference type="GO" id="GO:0050821">
    <property type="term" value="P:protein stabilization"/>
    <property type="evidence" value="ECO:0007669"/>
    <property type="project" value="TreeGrafter"/>
</dbReference>
<dbReference type="GO" id="GO:0005829">
    <property type="term" value="C:cytosol"/>
    <property type="evidence" value="ECO:0007669"/>
    <property type="project" value="TreeGrafter"/>
</dbReference>
<protein>
    <submittedName>
        <fullName evidence="4">OmpH family outer membrane protein</fullName>
    </submittedName>
</protein>
<comment type="caution">
    <text evidence="4">The sequence shown here is derived from an EMBL/GenBank/DDBJ whole genome shotgun (WGS) entry which is preliminary data.</text>
</comment>
<evidence type="ECO:0000256" key="2">
    <source>
        <dbReference type="ARBA" id="ARBA00022729"/>
    </source>
</evidence>
<dbReference type="EMBL" id="JADIMC010000080">
    <property type="protein sequence ID" value="MBO8476739.1"/>
    <property type="molecule type" value="Genomic_DNA"/>
</dbReference>
<dbReference type="SUPFAM" id="SSF111384">
    <property type="entry name" value="OmpH-like"/>
    <property type="match status" value="1"/>
</dbReference>
<dbReference type="AlphaFoldDB" id="A0A9D9IRG0"/>
<gene>
    <name evidence="4" type="ORF">IAB88_07075</name>
</gene>
<evidence type="ECO:0000256" key="1">
    <source>
        <dbReference type="ARBA" id="ARBA00009091"/>
    </source>
</evidence>
<proteinExistence type="inferred from homology"/>
<reference evidence="4" key="1">
    <citation type="submission" date="2020-10" db="EMBL/GenBank/DDBJ databases">
        <authorList>
            <person name="Gilroy R."/>
        </authorList>
    </citation>
    <scope>NUCLEOTIDE SEQUENCE</scope>
    <source>
        <strain evidence="4">6919</strain>
    </source>
</reference>
<evidence type="ECO:0000313" key="4">
    <source>
        <dbReference type="EMBL" id="MBO8476739.1"/>
    </source>
</evidence>
<dbReference type="Pfam" id="PF03938">
    <property type="entry name" value="OmpH"/>
    <property type="match status" value="1"/>
</dbReference>
<feature type="chain" id="PRO_5039457501" evidence="3">
    <location>
        <begin position="25"/>
        <end position="202"/>
    </location>
</feature>
<comment type="similarity">
    <text evidence="1">Belongs to the Skp family.</text>
</comment>
<dbReference type="Proteomes" id="UP000823598">
    <property type="component" value="Unassembled WGS sequence"/>
</dbReference>
<dbReference type="InterPro" id="IPR005632">
    <property type="entry name" value="Chaperone_Skp"/>
</dbReference>
<dbReference type="SMART" id="SM00935">
    <property type="entry name" value="OmpH"/>
    <property type="match status" value="1"/>
</dbReference>
<evidence type="ECO:0000313" key="5">
    <source>
        <dbReference type="Proteomes" id="UP000823598"/>
    </source>
</evidence>
<dbReference type="PANTHER" id="PTHR35089">
    <property type="entry name" value="CHAPERONE PROTEIN SKP"/>
    <property type="match status" value="1"/>
</dbReference>
<dbReference type="InterPro" id="IPR024930">
    <property type="entry name" value="Skp_dom_sf"/>
</dbReference>
<accession>A0A9D9IRG0</accession>
<reference evidence="4" key="2">
    <citation type="journal article" date="2021" name="PeerJ">
        <title>Extensive microbial diversity within the chicken gut microbiome revealed by metagenomics and culture.</title>
        <authorList>
            <person name="Gilroy R."/>
            <person name="Ravi A."/>
            <person name="Getino M."/>
            <person name="Pursley I."/>
            <person name="Horton D.L."/>
            <person name="Alikhan N.F."/>
            <person name="Baker D."/>
            <person name="Gharbi K."/>
            <person name="Hall N."/>
            <person name="Watson M."/>
            <person name="Adriaenssens E.M."/>
            <person name="Foster-Nyarko E."/>
            <person name="Jarju S."/>
            <person name="Secka A."/>
            <person name="Antonio M."/>
            <person name="Oren A."/>
            <person name="Chaudhuri R.R."/>
            <person name="La Ragione R."/>
            <person name="Hildebrand F."/>
            <person name="Pallen M.J."/>
        </authorList>
    </citation>
    <scope>NUCLEOTIDE SEQUENCE</scope>
    <source>
        <strain evidence="4">6919</strain>
    </source>
</reference>
<evidence type="ECO:0000256" key="3">
    <source>
        <dbReference type="SAM" id="SignalP"/>
    </source>
</evidence>
<organism evidence="4 5">
    <name type="scientific">Candidatus Limisoma faecipullorum</name>
    <dbReference type="NCBI Taxonomy" id="2840854"/>
    <lineage>
        <taxon>Bacteria</taxon>
        <taxon>Pseudomonadati</taxon>
        <taxon>Bacteroidota</taxon>
        <taxon>Bacteroidia</taxon>
        <taxon>Bacteroidales</taxon>
        <taxon>Candidatus Limisoma</taxon>
    </lineage>
</organism>
<dbReference type="PANTHER" id="PTHR35089:SF1">
    <property type="entry name" value="CHAPERONE PROTEIN SKP"/>
    <property type="match status" value="1"/>
</dbReference>
<feature type="signal peptide" evidence="3">
    <location>
        <begin position="1"/>
        <end position="24"/>
    </location>
</feature>
<name>A0A9D9IRG0_9BACT</name>